<proteinExistence type="predicted"/>
<organism evidence="1 2">
    <name type="scientific">Pseudobutyrivibrio xylanivorans</name>
    <dbReference type="NCBI Taxonomy" id="185007"/>
    <lineage>
        <taxon>Bacteria</taxon>
        <taxon>Bacillati</taxon>
        <taxon>Bacillota</taxon>
        <taxon>Clostridia</taxon>
        <taxon>Lachnospirales</taxon>
        <taxon>Lachnospiraceae</taxon>
        <taxon>Pseudobutyrivibrio</taxon>
    </lineage>
</organism>
<accession>A0A5P6VNI3</accession>
<dbReference type="KEGG" id="pxv:FXF36_04240"/>
<dbReference type="AlphaFoldDB" id="A0A5P6VNI3"/>
<dbReference type="Proteomes" id="UP000327030">
    <property type="component" value="Chromosome 1"/>
</dbReference>
<sequence length="114" mass="13159">MINVHAGMNFLKMYSYARDKKSKDEAIVRYYDDIQLYPFQKADLLRLLDEANIDNSSIKLSLITSFDRTRNTGIMTSAEAADFIIYELSGEVEKSRELSYKLAQAATKKIKSYR</sequence>
<evidence type="ECO:0000313" key="1">
    <source>
        <dbReference type="EMBL" id="QFJ54137.1"/>
    </source>
</evidence>
<protein>
    <submittedName>
        <fullName evidence="1">Uncharacterized protein</fullName>
    </submittedName>
</protein>
<dbReference type="EMBL" id="CP043028">
    <property type="protein sequence ID" value="QFJ54137.1"/>
    <property type="molecule type" value="Genomic_DNA"/>
</dbReference>
<reference evidence="2" key="1">
    <citation type="submission" date="2019-08" db="EMBL/GenBank/DDBJ databases">
        <title>Complete Genome Sequence of the Polysaccharide-Degrading Rumen Bacterium Pseudobutyrivibrio xylanivorans MA3014.</title>
        <authorList>
            <person name="Palevich N."/>
            <person name="Maclean P.H."/>
            <person name="Kelly W.J."/>
            <person name="Leahy S.C."/>
            <person name="Rakonjac J."/>
            <person name="Attwood G.T."/>
        </authorList>
    </citation>
    <scope>NUCLEOTIDE SEQUENCE [LARGE SCALE GENOMIC DNA]</scope>
    <source>
        <strain evidence="2">MA3014</strain>
    </source>
</reference>
<evidence type="ECO:0000313" key="2">
    <source>
        <dbReference type="Proteomes" id="UP000327030"/>
    </source>
</evidence>
<gene>
    <name evidence="1" type="ORF">FXF36_04240</name>
</gene>
<name>A0A5P6VNI3_PSEXY</name>